<proteinExistence type="predicted"/>
<evidence type="ECO:0000256" key="1">
    <source>
        <dbReference type="SAM" id="SignalP"/>
    </source>
</evidence>
<accession>A0A9X1IST1</accession>
<dbReference type="PANTHER" id="PTHR31270">
    <property type="entry name" value="GLUTAMINYL-PEPTIDE CYCLOTRANSFERASE"/>
    <property type="match status" value="1"/>
</dbReference>
<feature type="signal peptide" evidence="1">
    <location>
        <begin position="1"/>
        <end position="19"/>
    </location>
</feature>
<dbReference type="AlphaFoldDB" id="A0A9X1IST1"/>
<reference evidence="2" key="1">
    <citation type="submission" date="2021-05" db="EMBL/GenBank/DDBJ databases">
        <title>Genome of Sphingobium sp. strain.</title>
        <authorList>
            <person name="Fan R."/>
        </authorList>
    </citation>
    <scope>NUCLEOTIDE SEQUENCE</scope>
    <source>
        <strain evidence="2">H33</strain>
    </source>
</reference>
<name>A0A9X1IST1_9SPHN</name>
<keyword evidence="1" id="KW-0732">Signal</keyword>
<feature type="chain" id="PRO_5040791831" evidence="1">
    <location>
        <begin position="20"/>
        <end position="247"/>
    </location>
</feature>
<dbReference type="PANTHER" id="PTHR31270:SF1">
    <property type="entry name" value="GLUTAMINYL-PEPTIDE CYCLOTRANSFERASE"/>
    <property type="match status" value="1"/>
</dbReference>
<protein>
    <submittedName>
        <fullName evidence="2">Glutaminyl-peptide cyclotransferase</fullName>
    </submittedName>
</protein>
<evidence type="ECO:0000313" key="2">
    <source>
        <dbReference type="EMBL" id="MBT2188848.1"/>
    </source>
</evidence>
<keyword evidence="3" id="KW-1185">Reference proteome</keyword>
<dbReference type="InterPro" id="IPR007788">
    <property type="entry name" value="QCT"/>
</dbReference>
<dbReference type="InterPro" id="IPR011044">
    <property type="entry name" value="Quino_amine_DH_bsu"/>
</dbReference>
<dbReference type="Proteomes" id="UP001138757">
    <property type="component" value="Unassembled WGS sequence"/>
</dbReference>
<sequence>MRLLAALLALLLGAVGARADIKWKVVKTLPHDTHAFTEGLFIADGLLYESTGQVGESDIRVMRLADAKLLKRQTIRADLFGEGIAPVGDKIVSLTWRTGEGFVWRRKDLKQIGTFSYTGEGWGLTSDGTSLIMSDGTPQLRFLDPQTRKEQHRITVTWGGQPVRYVNELEYVGGAIYANIWYSPLIARIDPRTGAISDWINLAPLVAENLGRDTDAVLNGIAWDEKAKLLYVTGKNWPKLYALRLGD</sequence>
<dbReference type="SUPFAM" id="SSF50969">
    <property type="entry name" value="YVTN repeat-like/Quinoprotein amine dehydrogenase"/>
    <property type="match status" value="1"/>
</dbReference>
<gene>
    <name evidence="2" type="ORF">KK488_18030</name>
</gene>
<comment type="caution">
    <text evidence="2">The sequence shown here is derived from an EMBL/GenBank/DDBJ whole genome shotgun (WGS) entry which is preliminary data.</text>
</comment>
<dbReference type="EMBL" id="JAHGAW010000013">
    <property type="protein sequence ID" value="MBT2188848.1"/>
    <property type="molecule type" value="Genomic_DNA"/>
</dbReference>
<dbReference type="GO" id="GO:0016603">
    <property type="term" value="F:glutaminyl-peptide cyclotransferase activity"/>
    <property type="evidence" value="ECO:0007669"/>
    <property type="project" value="InterPro"/>
</dbReference>
<organism evidence="2 3">
    <name type="scientific">Sphingobium nicotianae</name>
    <dbReference type="NCBI Taxonomy" id="2782607"/>
    <lineage>
        <taxon>Bacteria</taxon>
        <taxon>Pseudomonadati</taxon>
        <taxon>Pseudomonadota</taxon>
        <taxon>Alphaproteobacteria</taxon>
        <taxon>Sphingomonadales</taxon>
        <taxon>Sphingomonadaceae</taxon>
        <taxon>Sphingobium</taxon>
    </lineage>
</organism>
<dbReference type="Pfam" id="PF05096">
    <property type="entry name" value="Glu_cyclase_2"/>
    <property type="match status" value="1"/>
</dbReference>
<evidence type="ECO:0000313" key="3">
    <source>
        <dbReference type="Proteomes" id="UP001138757"/>
    </source>
</evidence>
<dbReference type="RefSeq" id="WP_214625104.1">
    <property type="nucleotide sequence ID" value="NZ_JAHGAW010000013.1"/>
</dbReference>